<sequence>MGDFMIHCGWNSCMESMPWARRDEYVTSEMVVKTLMDSTEGFEMRKRAADMSKAIKTSVMDGGMNRTKMISFTTHITRLKSDLLLTII</sequence>
<evidence type="ECO:0000313" key="1">
    <source>
        <dbReference type="EMBL" id="KAK4720477.1"/>
    </source>
</evidence>
<accession>A0AAV9L829</accession>
<dbReference type="AlphaFoldDB" id="A0AAV9L829"/>
<protein>
    <submittedName>
        <fullName evidence="1">Uncharacterized protein</fullName>
    </submittedName>
</protein>
<organism evidence="1 2">
    <name type="scientific">Solanum pinnatisectum</name>
    <name type="common">tansyleaf nightshade</name>
    <dbReference type="NCBI Taxonomy" id="50273"/>
    <lineage>
        <taxon>Eukaryota</taxon>
        <taxon>Viridiplantae</taxon>
        <taxon>Streptophyta</taxon>
        <taxon>Embryophyta</taxon>
        <taxon>Tracheophyta</taxon>
        <taxon>Spermatophyta</taxon>
        <taxon>Magnoliopsida</taxon>
        <taxon>eudicotyledons</taxon>
        <taxon>Gunneridae</taxon>
        <taxon>Pentapetalae</taxon>
        <taxon>asterids</taxon>
        <taxon>lamiids</taxon>
        <taxon>Solanales</taxon>
        <taxon>Solanaceae</taxon>
        <taxon>Solanoideae</taxon>
        <taxon>Solaneae</taxon>
        <taxon>Solanum</taxon>
    </lineage>
</organism>
<dbReference type="SUPFAM" id="SSF53756">
    <property type="entry name" value="UDP-Glycosyltransferase/glycogen phosphorylase"/>
    <property type="match status" value="1"/>
</dbReference>
<evidence type="ECO:0000313" key="2">
    <source>
        <dbReference type="Proteomes" id="UP001311915"/>
    </source>
</evidence>
<name>A0AAV9L829_9SOLN</name>
<comment type="caution">
    <text evidence="1">The sequence shown here is derived from an EMBL/GenBank/DDBJ whole genome shotgun (WGS) entry which is preliminary data.</text>
</comment>
<dbReference type="Proteomes" id="UP001311915">
    <property type="component" value="Unassembled WGS sequence"/>
</dbReference>
<gene>
    <name evidence="1" type="ORF">R3W88_010710</name>
</gene>
<keyword evidence="2" id="KW-1185">Reference proteome</keyword>
<reference evidence="1 2" key="1">
    <citation type="submission" date="2023-10" db="EMBL/GenBank/DDBJ databases">
        <title>Genome-Wide Identification Analysis in wild type Solanum Pinnatisectum Reveals Some Genes Defensing Phytophthora Infestans.</title>
        <authorList>
            <person name="Sun C."/>
        </authorList>
    </citation>
    <scope>NUCLEOTIDE SEQUENCE [LARGE SCALE GENOMIC DNA]</scope>
    <source>
        <strain evidence="1">LQN</strain>
        <tissue evidence="1">Leaf</tissue>
    </source>
</reference>
<proteinExistence type="predicted"/>
<dbReference type="EMBL" id="JAWPEI010000007">
    <property type="protein sequence ID" value="KAK4720477.1"/>
    <property type="molecule type" value="Genomic_DNA"/>
</dbReference>